<reference evidence="2" key="1">
    <citation type="journal article" date="2020" name="Stud. Mycol.">
        <title>101 Dothideomycetes genomes: a test case for predicting lifestyles and emergence of pathogens.</title>
        <authorList>
            <person name="Haridas S."/>
            <person name="Albert R."/>
            <person name="Binder M."/>
            <person name="Bloem J."/>
            <person name="Labutti K."/>
            <person name="Salamov A."/>
            <person name="Andreopoulos B."/>
            <person name="Baker S."/>
            <person name="Barry K."/>
            <person name="Bills G."/>
            <person name="Bluhm B."/>
            <person name="Cannon C."/>
            <person name="Castanera R."/>
            <person name="Culley D."/>
            <person name="Daum C."/>
            <person name="Ezra D."/>
            <person name="Gonzalez J."/>
            <person name="Henrissat B."/>
            <person name="Kuo A."/>
            <person name="Liang C."/>
            <person name="Lipzen A."/>
            <person name="Lutzoni F."/>
            <person name="Magnuson J."/>
            <person name="Mondo S."/>
            <person name="Nolan M."/>
            <person name="Ohm R."/>
            <person name="Pangilinan J."/>
            <person name="Park H.-J."/>
            <person name="Ramirez L."/>
            <person name="Alfaro M."/>
            <person name="Sun H."/>
            <person name="Tritt A."/>
            <person name="Yoshinaga Y."/>
            <person name="Zwiers L.-H."/>
            <person name="Turgeon B."/>
            <person name="Goodwin S."/>
            <person name="Spatafora J."/>
            <person name="Crous P."/>
            <person name="Grigoriev I."/>
        </authorList>
    </citation>
    <scope>NUCLEOTIDE SEQUENCE</scope>
    <source>
        <strain evidence="2">CBS 115976</strain>
    </source>
</reference>
<feature type="region of interest" description="Disordered" evidence="1">
    <location>
        <begin position="746"/>
        <end position="773"/>
    </location>
</feature>
<evidence type="ECO:0000313" key="3">
    <source>
        <dbReference type="Proteomes" id="UP000799302"/>
    </source>
</evidence>
<dbReference type="EMBL" id="MU004230">
    <property type="protein sequence ID" value="KAF2674931.1"/>
    <property type="molecule type" value="Genomic_DNA"/>
</dbReference>
<evidence type="ECO:0000313" key="2">
    <source>
        <dbReference type="EMBL" id="KAF2674931.1"/>
    </source>
</evidence>
<dbReference type="AlphaFoldDB" id="A0A6A6UU27"/>
<feature type="compositionally biased region" description="Polar residues" evidence="1">
    <location>
        <begin position="132"/>
        <end position="151"/>
    </location>
</feature>
<feature type="compositionally biased region" description="Basic and acidic residues" evidence="1">
    <location>
        <begin position="29"/>
        <end position="38"/>
    </location>
</feature>
<organism evidence="2 3">
    <name type="scientific">Microthyrium microscopicum</name>
    <dbReference type="NCBI Taxonomy" id="703497"/>
    <lineage>
        <taxon>Eukaryota</taxon>
        <taxon>Fungi</taxon>
        <taxon>Dikarya</taxon>
        <taxon>Ascomycota</taxon>
        <taxon>Pezizomycotina</taxon>
        <taxon>Dothideomycetes</taxon>
        <taxon>Dothideomycetes incertae sedis</taxon>
        <taxon>Microthyriales</taxon>
        <taxon>Microthyriaceae</taxon>
        <taxon>Microthyrium</taxon>
    </lineage>
</organism>
<sequence length="922" mass="101571">MGRTSKFSFPLPGRKARSDQVLDGQSPIDEPKLSKVERLLGTSNLPSNYHQQHHAHQPRQELRKPASSISLSLYESTIADSSELDYDIPEVPKFAALSLSQDDLFKPPPRSLSAKQMPSSRRIVEEKRGHPRSQSSSAVPSMNTFNHYSPSPVQPSMLDRPSFSAMRQVNVYKPTSNANHSLFPVVEDTSLSAGPGPVSSHSSAKDNQTKKRPTKLDLSKLFPRPTAPSSLYTASKQVTSPPATVSSFGNHRFPSDVRPQVSPMQSPSVYSSRSQKRLAKKPNVSTPLTADVLVRPKTAGAVEQPRRQHKSRKSKNWFDGLLEAEDSMDVGFEPEVPDLPESFMHKQQSFVQKQEFAPKTPIASTVRLVELSSPYPQPPATNSTPQDTRQNRTSWQGHYAKSFRASVYDVPAKRTSVASPQLPKLIELKSQTPKSAQPKQEVILDEPELEDNPNLPDIRDSLALSDFEDDDFEVVTIGEAQAFHVPTQTTIDTVETVQVHRTPKTSQSQISLAFVDEQLDSVNSMSMIDSFPTSPANRMDPTYPAYESLILDNVATEAYPTGRPEMAVAKATNVQAAIYPKSDPRQRFMEVTEEEEALLEMMRLKRAAMASHSFAEGYKTALLASPGSSIFTTVPREMSGSNRESLRSRSSGFSNYEPRQLTGHDMVNYPGPVRSPYGEQRRGSESLLESSPDLPNGRLRSASTAQSTTFGMTSYRDSTIQYSQAIPAEPMFIRLSAISTSPAMVNTGLSTSPSEKSGMSGLPSPVTPQATPVPDNMNFKINANSRSNSNTSIPELIKDVNQETPKSFSSRHGVHHRQHNSDSSLYTHHESNDGDVAAPTMTSLHEHNVANGSYTSRPIFAPKRLDYEQSGRLHPSAHAEHNHVHYPGCCGAADVRCSVAEDVMAAWGSLGGWQELDRYGVH</sequence>
<feature type="region of interest" description="Disordered" evidence="1">
    <location>
        <begin position="803"/>
        <end position="836"/>
    </location>
</feature>
<keyword evidence="3" id="KW-1185">Reference proteome</keyword>
<feature type="compositionally biased region" description="Basic and acidic residues" evidence="1">
    <location>
        <begin position="203"/>
        <end position="218"/>
    </location>
</feature>
<feature type="compositionally biased region" description="Polar residues" evidence="1">
    <location>
        <begin position="380"/>
        <end position="395"/>
    </location>
</feature>
<feature type="compositionally biased region" description="Polar residues" evidence="1">
    <location>
        <begin position="746"/>
        <end position="757"/>
    </location>
</feature>
<feature type="region of interest" description="Disordered" evidence="1">
    <location>
        <begin position="1"/>
        <end position="66"/>
    </location>
</feature>
<proteinExistence type="predicted"/>
<feature type="compositionally biased region" description="Polar residues" evidence="1">
    <location>
        <begin position="639"/>
        <end position="654"/>
    </location>
</feature>
<accession>A0A6A6UU27</accession>
<feature type="region of interest" description="Disordered" evidence="1">
    <location>
        <begin position="106"/>
        <end position="159"/>
    </location>
</feature>
<evidence type="ECO:0000256" key="1">
    <source>
        <dbReference type="SAM" id="MobiDB-lite"/>
    </source>
</evidence>
<feature type="compositionally biased region" description="Polar residues" evidence="1">
    <location>
        <begin position="262"/>
        <end position="273"/>
    </location>
</feature>
<feature type="region of interest" description="Disordered" evidence="1">
    <location>
        <begin position="296"/>
        <end position="315"/>
    </location>
</feature>
<feature type="region of interest" description="Disordered" evidence="1">
    <location>
        <begin position="634"/>
        <end position="706"/>
    </location>
</feature>
<dbReference type="Proteomes" id="UP000799302">
    <property type="component" value="Unassembled WGS sequence"/>
</dbReference>
<name>A0A6A6UU27_9PEZI</name>
<feature type="compositionally biased region" description="Polar residues" evidence="1">
    <location>
        <begin position="227"/>
        <end position="249"/>
    </location>
</feature>
<dbReference type="OrthoDB" id="3946802at2759"/>
<feature type="region of interest" description="Disordered" evidence="1">
    <location>
        <begin position="372"/>
        <end position="395"/>
    </location>
</feature>
<gene>
    <name evidence="2" type="ORF">BT63DRAFT_449921</name>
</gene>
<feature type="region of interest" description="Disordered" evidence="1">
    <location>
        <begin position="187"/>
        <end position="290"/>
    </location>
</feature>
<feature type="compositionally biased region" description="Polar residues" evidence="1">
    <location>
        <begin position="41"/>
        <end position="50"/>
    </location>
</feature>
<protein>
    <submittedName>
        <fullName evidence="2">Uncharacterized protein</fullName>
    </submittedName>
</protein>